<accession>A0A3G8JKF9</accession>
<dbReference type="InterPro" id="IPR012340">
    <property type="entry name" value="NA-bd_OB-fold"/>
</dbReference>
<dbReference type="Pfam" id="PF12172">
    <property type="entry name" value="zf-ChsH2"/>
    <property type="match status" value="1"/>
</dbReference>
<protein>
    <recommendedName>
        <fullName evidence="5">DUF35 domain-containing protein</fullName>
    </recommendedName>
</protein>
<dbReference type="KEGG" id="gom:D7316_02079"/>
<dbReference type="PANTHER" id="PTHR34075">
    <property type="entry name" value="BLR3430 PROTEIN"/>
    <property type="match status" value="1"/>
</dbReference>
<dbReference type="InterPro" id="IPR022002">
    <property type="entry name" value="ChsH2_Znr"/>
</dbReference>
<reference evidence="3 4" key="1">
    <citation type="submission" date="2018-11" db="EMBL/GenBank/DDBJ databases">
        <title>Gordonia insulae sp. nov., isolated from an island soil.</title>
        <authorList>
            <person name="Kim Y.S."/>
            <person name="Kim S.B."/>
        </authorList>
    </citation>
    <scope>NUCLEOTIDE SEQUENCE [LARGE SCALE GENOMIC DNA]</scope>
    <source>
        <strain evidence="3 4">MMS17-SY073</strain>
    </source>
</reference>
<proteinExistence type="predicted"/>
<dbReference type="AlphaFoldDB" id="A0A3G8JKF9"/>
<evidence type="ECO:0000313" key="3">
    <source>
        <dbReference type="EMBL" id="AZG45483.1"/>
    </source>
</evidence>
<dbReference type="InterPro" id="IPR052513">
    <property type="entry name" value="Thioester_dehydratase-like"/>
</dbReference>
<dbReference type="EMBL" id="CP033972">
    <property type="protein sequence ID" value="AZG45483.1"/>
    <property type="molecule type" value="Genomic_DNA"/>
</dbReference>
<keyword evidence="4" id="KW-1185">Reference proteome</keyword>
<evidence type="ECO:0000259" key="1">
    <source>
        <dbReference type="Pfam" id="PF01796"/>
    </source>
</evidence>
<dbReference type="Pfam" id="PF01796">
    <property type="entry name" value="OB_ChsH2_C"/>
    <property type="match status" value="1"/>
</dbReference>
<feature type="domain" description="ChsH2 rubredoxin-like zinc ribbon" evidence="2">
    <location>
        <begin position="20"/>
        <end position="44"/>
    </location>
</feature>
<name>A0A3G8JKF9_9ACTN</name>
<dbReference type="OrthoDB" id="4714412at2"/>
<organism evidence="3 4">
    <name type="scientific">Gordonia insulae</name>
    <dbReference type="NCBI Taxonomy" id="2420509"/>
    <lineage>
        <taxon>Bacteria</taxon>
        <taxon>Bacillati</taxon>
        <taxon>Actinomycetota</taxon>
        <taxon>Actinomycetes</taxon>
        <taxon>Mycobacteriales</taxon>
        <taxon>Gordoniaceae</taxon>
        <taxon>Gordonia</taxon>
    </lineage>
</organism>
<dbReference type="SUPFAM" id="SSF50249">
    <property type="entry name" value="Nucleic acid-binding proteins"/>
    <property type="match status" value="1"/>
</dbReference>
<gene>
    <name evidence="3" type="ORF">D7316_02079</name>
</gene>
<dbReference type="Proteomes" id="UP000271469">
    <property type="component" value="Chromosome"/>
</dbReference>
<evidence type="ECO:0008006" key="5">
    <source>
        <dbReference type="Google" id="ProtNLM"/>
    </source>
</evidence>
<dbReference type="PANTHER" id="PTHR34075:SF5">
    <property type="entry name" value="BLR3430 PROTEIN"/>
    <property type="match status" value="1"/>
</dbReference>
<sequence length="150" mass="16792">MALKSIAERLFVEVDDGVQLIGGRCDDCNEVFFPTRSTCGRCQSEHVTDETLPRRGKVWTWTSQSFLPKEPYNGSETEADFEAFVVGYIDLPGACIVQGRIDVPADRAVELADLGTEVESFAYEFRRRSDGEMVHTYAFRPVVTKAGETK</sequence>
<evidence type="ECO:0000259" key="2">
    <source>
        <dbReference type="Pfam" id="PF12172"/>
    </source>
</evidence>
<dbReference type="InterPro" id="IPR002878">
    <property type="entry name" value="ChsH2_C"/>
</dbReference>
<evidence type="ECO:0000313" key="4">
    <source>
        <dbReference type="Proteomes" id="UP000271469"/>
    </source>
</evidence>
<feature type="domain" description="ChsH2 C-terminal OB-fold" evidence="1">
    <location>
        <begin position="51"/>
        <end position="119"/>
    </location>
</feature>
<dbReference type="RefSeq" id="WP_124708180.1">
    <property type="nucleotide sequence ID" value="NZ_CP033972.1"/>
</dbReference>
<dbReference type="Gene3D" id="6.10.30.10">
    <property type="match status" value="1"/>
</dbReference>